<keyword evidence="1" id="KW-0645">Protease</keyword>
<name>W9V7Q8_9GAMM</name>
<protein>
    <submittedName>
        <fullName evidence="1">Putative protease of the subtilase family</fullName>
    </submittedName>
</protein>
<evidence type="ECO:0000313" key="1">
    <source>
        <dbReference type="EMBL" id="EXJ15618.1"/>
    </source>
</evidence>
<dbReference type="STRING" id="1249627.D779_1188"/>
<sequence length="284" mass="31528">MTSGYVASSEADRSSPAVLPTLPLETGELEIDSDWQWVQIQGFFVDPVVVVKGLGGYESDPAVVRIKDVSPDGFSVRVQEWDYLDDVHGVESVTYLVMERGRHQLPSGEWIEAGSVDTKATNAFQYHAFSSVFSDTPVVFASVVTVNEYDTVNARLRNIDTRGFFVGMREQESSQQTHVTERIDYIAWEPSEGVVDGLKYAVGRTESAVTHMGYTLPFSAAFERAPLFIADMQTTAGSDAASLRWTGLEPEGVDIWVQEEQSRDAEMRHNNAESIGYFVAEAQY</sequence>
<dbReference type="eggNOG" id="COG3291">
    <property type="taxonomic scope" value="Bacteria"/>
</dbReference>
<dbReference type="EMBL" id="AONC01000024">
    <property type="protein sequence ID" value="EXJ15618.1"/>
    <property type="molecule type" value="Genomic_DNA"/>
</dbReference>
<comment type="caution">
    <text evidence="1">The sequence shown here is derived from an EMBL/GenBank/DDBJ whole genome shotgun (WGS) entry which is preliminary data.</text>
</comment>
<proteinExistence type="predicted"/>
<reference evidence="1 2" key="1">
    <citation type="submission" date="2012-11" db="EMBL/GenBank/DDBJ databases">
        <title>Genome assembly of Thiorhodococcus sp. AK35.</title>
        <authorList>
            <person name="Nupur N."/>
            <person name="Khatri I."/>
            <person name="Subramanian S."/>
            <person name="Pinnaka A."/>
        </authorList>
    </citation>
    <scope>NUCLEOTIDE SEQUENCE [LARGE SCALE GENOMIC DNA]</scope>
    <source>
        <strain evidence="1 2">AK35</strain>
    </source>
</reference>
<accession>W9V7Q8</accession>
<gene>
    <name evidence="1" type="ORF">D779_1188</name>
</gene>
<dbReference type="Gene3D" id="2.60.40.2080">
    <property type="match status" value="1"/>
</dbReference>
<keyword evidence="1" id="KW-0378">Hydrolase</keyword>
<keyword evidence="2" id="KW-1185">Reference proteome</keyword>
<evidence type="ECO:0000313" key="2">
    <source>
        <dbReference type="Proteomes" id="UP000019460"/>
    </source>
</evidence>
<dbReference type="Proteomes" id="UP000019460">
    <property type="component" value="Unassembled WGS sequence"/>
</dbReference>
<dbReference type="GO" id="GO:0008233">
    <property type="term" value="F:peptidase activity"/>
    <property type="evidence" value="ECO:0007669"/>
    <property type="project" value="UniProtKB-KW"/>
</dbReference>
<dbReference type="InterPro" id="IPR037221">
    <property type="entry name" value="H-type_lectin_dom_sf"/>
</dbReference>
<dbReference type="AlphaFoldDB" id="W9V7Q8"/>
<dbReference type="GO" id="GO:0006508">
    <property type="term" value="P:proteolysis"/>
    <property type="evidence" value="ECO:0007669"/>
    <property type="project" value="UniProtKB-KW"/>
</dbReference>
<organism evidence="1 2">
    <name type="scientific">Imhoffiella purpurea</name>
    <dbReference type="NCBI Taxonomy" id="1249627"/>
    <lineage>
        <taxon>Bacteria</taxon>
        <taxon>Pseudomonadati</taxon>
        <taxon>Pseudomonadota</taxon>
        <taxon>Gammaproteobacteria</taxon>
        <taxon>Chromatiales</taxon>
        <taxon>Chromatiaceae</taxon>
        <taxon>Imhoffiella</taxon>
    </lineage>
</organism>